<protein>
    <submittedName>
        <fullName evidence="2">Macro domain-containing protein</fullName>
    </submittedName>
</protein>
<organism evidence="1 2">
    <name type="scientific">Panagrolaimus sp. ES5</name>
    <dbReference type="NCBI Taxonomy" id="591445"/>
    <lineage>
        <taxon>Eukaryota</taxon>
        <taxon>Metazoa</taxon>
        <taxon>Ecdysozoa</taxon>
        <taxon>Nematoda</taxon>
        <taxon>Chromadorea</taxon>
        <taxon>Rhabditida</taxon>
        <taxon>Tylenchina</taxon>
        <taxon>Panagrolaimomorpha</taxon>
        <taxon>Panagrolaimoidea</taxon>
        <taxon>Panagrolaimidae</taxon>
        <taxon>Panagrolaimus</taxon>
    </lineage>
</organism>
<sequence>MIPIGLANENISLRFGFNEVEQLPLQIEYKDRQYQLGCVTFHIPGHFVAIIAAEGGFVYYDGMSTNHTISTMPEALLKVASKDAIISHIIYFLIPDNSKIPKMMPKPKPKQTDITGVHKQPTNVLIKEAGKIKIVAGDITTLKVDAIVNAANDTLLGGT</sequence>
<name>A0AC34GCQ1_9BILA</name>
<proteinExistence type="predicted"/>
<dbReference type="WBParaSite" id="ES5_v2.g27292.t1">
    <property type="protein sequence ID" value="ES5_v2.g27292.t1"/>
    <property type="gene ID" value="ES5_v2.g27292"/>
</dbReference>
<dbReference type="Proteomes" id="UP000887579">
    <property type="component" value="Unplaced"/>
</dbReference>
<evidence type="ECO:0000313" key="1">
    <source>
        <dbReference type="Proteomes" id="UP000887579"/>
    </source>
</evidence>
<accession>A0AC34GCQ1</accession>
<evidence type="ECO:0000313" key="2">
    <source>
        <dbReference type="WBParaSite" id="ES5_v2.g27292.t1"/>
    </source>
</evidence>
<reference evidence="2" key="1">
    <citation type="submission" date="2022-11" db="UniProtKB">
        <authorList>
            <consortium name="WormBaseParasite"/>
        </authorList>
    </citation>
    <scope>IDENTIFICATION</scope>
</reference>